<evidence type="ECO:0000313" key="2">
    <source>
        <dbReference type="EMBL" id="KAA8910083.1"/>
    </source>
</evidence>
<proteinExistence type="predicted"/>
<gene>
    <name evidence="2" type="ORF">FN846DRAFT_760591</name>
</gene>
<feature type="transmembrane region" description="Helical" evidence="1">
    <location>
        <begin position="308"/>
        <end position="327"/>
    </location>
</feature>
<name>A0A5J5F1W7_9PEZI</name>
<dbReference type="EMBL" id="VXIS01000050">
    <property type="protein sequence ID" value="KAA8910083.1"/>
    <property type="molecule type" value="Genomic_DNA"/>
</dbReference>
<keyword evidence="1" id="KW-1133">Transmembrane helix</keyword>
<evidence type="ECO:0000256" key="1">
    <source>
        <dbReference type="SAM" id="Phobius"/>
    </source>
</evidence>
<dbReference type="InParanoid" id="A0A5J5F1W7"/>
<feature type="non-terminal residue" evidence="2">
    <location>
        <position position="1"/>
    </location>
</feature>
<evidence type="ECO:0000313" key="3">
    <source>
        <dbReference type="Proteomes" id="UP000326924"/>
    </source>
</evidence>
<protein>
    <submittedName>
        <fullName evidence="2">Uncharacterized protein</fullName>
    </submittedName>
</protein>
<reference evidence="2 3" key="1">
    <citation type="submission" date="2019-09" db="EMBL/GenBank/DDBJ databases">
        <title>Draft genome of the ectomycorrhizal ascomycete Sphaerosporella brunnea.</title>
        <authorList>
            <consortium name="DOE Joint Genome Institute"/>
            <person name="Benucci G.M."/>
            <person name="Marozzi G."/>
            <person name="Antonielli L."/>
            <person name="Sanchez S."/>
            <person name="Marco P."/>
            <person name="Wang X."/>
            <person name="Falini L.B."/>
            <person name="Barry K."/>
            <person name="Haridas S."/>
            <person name="Lipzen A."/>
            <person name="Labutti K."/>
            <person name="Grigoriev I.V."/>
            <person name="Murat C."/>
            <person name="Martin F."/>
            <person name="Albertini E."/>
            <person name="Donnini D."/>
            <person name="Bonito G."/>
        </authorList>
    </citation>
    <scope>NUCLEOTIDE SEQUENCE [LARGE SCALE GENOMIC DNA]</scope>
    <source>
        <strain evidence="2 3">Sb_GMNB300</strain>
    </source>
</reference>
<sequence length="386" mass="42761">LPPVLAEWASLTALTIYLESSFRHDYQCAGQISLTKKLSIGVLPKLLAIGSVTKLLRDREDFLDMAITSGPSMLCLDVQWGNHFPCANSAATAAVVKHILSCCKGKYISIHELSSWTRSGCQQLARRLSTRGSDFASNSVPDLLSQRLGRQRKQTLHVLSFTKKASATCPPHLHRQDERREQSLAVAETFIALFLTAILILTGNYGSGVLVLLTGITRTLSRSVVLERPESYLASDDEQRQRCILAGAHENASTWYLFLGDVSLIDTLLIKPMVIVPPNQSRYLILSFALIHVLQLLLITYVASQKQWDGVCLLLLVLLAVAIEKTLGDTRHAKEWLQASGYECETVTCEFAGRHDLMGAVQCIAGGKETAWMDKVLQIAKRRTVW</sequence>
<feature type="transmembrane region" description="Helical" evidence="1">
    <location>
        <begin position="190"/>
        <end position="213"/>
    </location>
</feature>
<feature type="non-terminal residue" evidence="2">
    <location>
        <position position="386"/>
    </location>
</feature>
<dbReference type="Proteomes" id="UP000326924">
    <property type="component" value="Unassembled WGS sequence"/>
</dbReference>
<comment type="caution">
    <text evidence="2">The sequence shown here is derived from an EMBL/GenBank/DDBJ whole genome shotgun (WGS) entry which is preliminary data.</text>
</comment>
<dbReference type="AlphaFoldDB" id="A0A5J5F1W7"/>
<keyword evidence="1" id="KW-0472">Membrane</keyword>
<keyword evidence="1" id="KW-0812">Transmembrane</keyword>
<keyword evidence="3" id="KW-1185">Reference proteome</keyword>
<dbReference type="OrthoDB" id="3527261at2759"/>
<feature type="transmembrane region" description="Helical" evidence="1">
    <location>
        <begin position="283"/>
        <end position="302"/>
    </location>
</feature>
<accession>A0A5J5F1W7</accession>
<organism evidence="2 3">
    <name type="scientific">Sphaerosporella brunnea</name>
    <dbReference type="NCBI Taxonomy" id="1250544"/>
    <lineage>
        <taxon>Eukaryota</taxon>
        <taxon>Fungi</taxon>
        <taxon>Dikarya</taxon>
        <taxon>Ascomycota</taxon>
        <taxon>Pezizomycotina</taxon>
        <taxon>Pezizomycetes</taxon>
        <taxon>Pezizales</taxon>
        <taxon>Pyronemataceae</taxon>
        <taxon>Sphaerosporella</taxon>
    </lineage>
</organism>